<evidence type="ECO:0000313" key="2">
    <source>
        <dbReference type="EMBL" id="AXK40948.1"/>
    </source>
</evidence>
<feature type="region of interest" description="Disordered" evidence="1">
    <location>
        <begin position="1"/>
        <end position="33"/>
    </location>
</feature>
<proteinExistence type="predicted"/>
<dbReference type="CDD" id="cd02603">
    <property type="entry name" value="HAD_sEH-N_like"/>
    <property type="match status" value="1"/>
</dbReference>
<dbReference type="OrthoDB" id="9807742at2"/>
<evidence type="ECO:0000313" key="3">
    <source>
        <dbReference type="Proteomes" id="UP000254508"/>
    </source>
</evidence>
<organism evidence="2 3">
    <name type="scientific">Erythrobacter aureus</name>
    <dbReference type="NCBI Taxonomy" id="2182384"/>
    <lineage>
        <taxon>Bacteria</taxon>
        <taxon>Pseudomonadati</taxon>
        <taxon>Pseudomonadota</taxon>
        <taxon>Alphaproteobacteria</taxon>
        <taxon>Sphingomonadales</taxon>
        <taxon>Erythrobacteraceae</taxon>
        <taxon>Erythrobacter/Porphyrobacter group</taxon>
        <taxon>Erythrobacter</taxon>
    </lineage>
</organism>
<dbReference type="AlphaFoldDB" id="A0A345YAJ6"/>
<dbReference type="InterPro" id="IPR023214">
    <property type="entry name" value="HAD_sf"/>
</dbReference>
<dbReference type="KEGG" id="err:DVR09_00150"/>
<dbReference type="Pfam" id="PF00702">
    <property type="entry name" value="Hydrolase"/>
    <property type="match status" value="1"/>
</dbReference>
<dbReference type="PANTHER" id="PTHR43611">
    <property type="entry name" value="ALPHA-D-GLUCOSE 1-PHOSPHATE PHOSPHATASE"/>
    <property type="match status" value="1"/>
</dbReference>
<dbReference type="Gene3D" id="3.40.50.1000">
    <property type="entry name" value="HAD superfamily/HAD-like"/>
    <property type="match status" value="1"/>
</dbReference>
<dbReference type="PANTHER" id="PTHR43611:SF3">
    <property type="entry name" value="FLAVIN MONONUCLEOTIDE HYDROLASE 1, CHLOROPLATIC"/>
    <property type="match status" value="1"/>
</dbReference>
<reference evidence="3" key="1">
    <citation type="submission" date="2018-07" db="EMBL/GenBank/DDBJ databases">
        <title>Genome sequence of Erythrobacter strain YH-07, an antagonistic bacterium isolated from Yellow Sea.</title>
        <authorList>
            <person name="Tang T."/>
            <person name="Liu Q."/>
            <person name="Sun X."/>
        </authorList>
    </citation>
    <scope>NUCLEOTIDE SEQUENCE [LARGE SCALE GENOMIC DNA]</scope>
    <source>
        <strain evidence="3">YH-07</strain>
    </source>
</reference>
<dbReference type="SUPFAM" id="SSF56784">
    <property type="entry name" value="HAD-like"/>
    <property type="match status" value="1"/>
</dbReference>
<dbReference type="Proteomes" id="UP000254508">
    <property type="component" value="Chromosome"/>
</dbReference>
<dbReference type="PRINTS" id="PR00413">
    <property type="entry name" value="HADHALOGNASE"/>
</dbReference>
<name>A0A345YAJ6_9SPHN</name>
<keyword evidence="3" id="KW-1185">Reference proteome</keyword>
<dbReference type="EMBL" id="CP031357">
    <property type="protein sequence ID" value="AXK40948.1"/>
    <property type="molecule type" value="Genomic_DNA"/>
</dbReference>
<sequence length="303" mass="33442">MSSTRPIAASRPARAKRRAARRGWQTSCRQGPAPTRGAGFSVLCAFDICRRLAAVPFHSPSRPPKQYSAVGGREGEWDGTAKIGTDVPAAHGKDSITQDTLPMQVQAVVFDVGRVLYQWRLGHLFEKIVADPARLATVLDEVVTEEWHFEHDRGTPLAQMVPERIALYPDYEAEIRAYAARFNESIPGPVPGSLALVEQLDKRGVPLFAITNFGAEFWAGFRPTAPIFDRFRDIVVSGEEKLAKPDPAIFALAEERFGLPGTEMLFIDDNRANVEAASACGWQVHHFVDAPRLERDLAARGLI</sequence>
<gene>
    <name evidence="2" type="ORF">DVR09_00150</name>
</gene>
<dbReference type="InterPro" id="IPR036412">
    <property type="entry name" value="HAD-like_sf"/>
</dbReference>
<evidence type="ECO:0000256" key="1">
    <source>
        <dbReference type="SAM" id="MobiDB-lite"/>
    </source>
</evidence>
<protein>
    <submittedName>
        <fullName evidence="2">HAD family phosphatase</fullName>
    </submittedName>
</protein>
<accession>A0A345YAJ6</accession>
<dbReference type="InterPro" id="IPR006439">
    <property type="entry name" value="HAD-SF_hydro_IA"/>
</dbReference>
<dbReference type="NCBIfam" id="TIGR01509">
    <property type="entry name" value="HAD-SF-IA-v3"/>
    <property type="match status" value="1"/>
</dbReference>